<sequence>MTSWNSLYYYLCAIRIFLTFFPQVGYIHPDEHFQGPEIVYGDVFNFQVHETWEFTEQPIRNIVFPYFVTGFPALVANILGIKNFHGSFLFPYIMLVMPRMIMYLLGLTKDQKYIEVYDFAGVDPGYLEILTSNLEFQSEPKYIYAIIPHGMNSSIRDLSIFKSKYKYFNRKFIFPHLSTENLPKINELTNVILSNSCIGTKFLQIKRMLSICVLIFKASGDNPENFD</sequence>
<evidence type="ECO:0000313" key="12">
    <source>
        <dbReference type="EMBL" id="GIY74854.1"/>
    </source>
</evidence>
<evidence type="ECO:0000256" key="8">
    <source>
        <dbReference type="ARBA" id="ARBA00022989"/>
    </source>
</evidence>
<organism evidence="12 13">
    <name type="scientific">Caerostris darwini</name>
    <dbReference type="NCBI Taxonomy" id="1538125"/>
    <lineage>
        <taxon>Eukaryota</taxon>
        <taxon>Metazoa</taxon>
        <taxon>Ecdysozoa</taxon>
        <taxon>Arthropoda</taxon>
        <taxon>Chelicerata</taxon>
        <taxon>Arachnida</taxon>
        <taxon>Araneae</taxon>
        <taxon>Araneomorphae</taxon>
        <taxon>Entelegynae</taxon>
        <taxon>Araneoidea</taxon>
        <taxon>Araneidae</taxon>
        <taxon>Caerostris</taxon>
    </lineage>
</organism>
<keyword evidence="3" id="KW-0337">GPI-anchor biosynthesis</keyword>
<keyword evidence="7 11" id="KW-0256">Endoplasmic reticulum</keyword>
<name>A0AAV4VZ10_9ARAC</name>
<keyword evidence="8 11" id="KW-1133">Transmembrane helix</keyword>
<evidence type="ECO:0000256" key="10">
    <source>
        <dbReference type="ARBA" id="ARBA00038466"/>
    </source>
</evidence>
<evidence type="ECO:0000256" key="1">
    <source>
        <dbReference type="ARBA" id="ARBA00004477"/>
    </source>
</evidence>
<dbReference type="GO" id="GO:0006506">
    <property type="term" value="P:GPI anchor biosynthetic process"/>
    <property type="evidence" value="ECO:0007669"/>
    <property type="project" value="UniProtKB-KW"/>
</dbReference>
<feature type="transmembrane region" description="Helical" evidence="11">
    <location>
        <begin position="62"/>
        <end position="81"/>
    </location>
</feature>
<comment type="pathway">
    <text evidence="2">Glycolipid biosynthesis; glycosylphosphatidylinositol-anchor biosynthesis.</text>
</comment>
<dbReference type="PANTHER" id="PTHR22760:SF3">
    <property type="entry name" value="GPI MANNOSYLTRANSFERASE 4"/>
    <property type="match status" value="1"/>
</dbReference>
<dbReference type="AlphaFoldDB" id="A0AAV4VZ10"/>
<proteinExistence type="inferred from homology"/>
<dbReference type="EMBL" id="BPLQ01013794">
    <property type="protein sequence ID" value="GIY74854.1"/>
    <property type="molecule type" value="Genomic_DNA"/>
</dbReference>
<evidence type="ECO:0000313" key="13">
    <source>
        <dbReference type="Proteomes" id="UP001054837"/>
    </source>
</evidence>
<accession>A0AAV4VZ10</accession>
<evidence type="ECO:0000256" key="4">
    <source>
        <dbReference type="ARBA" id="ARBA00022676"/>
    </source>
</evidence>
<comment type="subcellular location">
    <subcellularLocation>
        <location evidence="1 11">Endoplasmic reticulum membrane</location>
        <topology evidence="1 11">Multi-pass membrane protein</topology>
    </subcellularLocation>
</comment>
<feature type="transmembrane region" description="Helical" evidence="11">
    <location>
        <begin position="88"/>
        <end position="106"/>
    </location>
</feature>
<dbReference type="PANTHER" id="PTHR22760">
    <property type="entry name" value="GLYCOSYLTRANSFERASE"/>
    <property type="match status" value="1"/>
</dbReference>
<evidence type="ECO:0000256" key="2">
    <source>
        <dbReference type="ARBA" id="ARBA00004687"/>
    </source>
</evidence>
<dbReference type="InterPro" id="IPR005599">
    <property type="entry name" value="GPI_mannosylTrfase"/>
</dbReference>
<evidence type="ECO:0000256" key="6">
    <source>
        <dbReference type="ARBA" id="ARBA00022692"/>
    </source>
</evidence>
<evidence type="ECO:0000256" key="11">
    <source>
        <dbReference type="RuleBase" id="RU363075"/>
    </source>
</evidence>
<dbReference type="GO" id="GO:0005789">
    <property type="term" value="C:endoplasmic reticulum membrane"/>
    <property type="evidence" value="ECO:0007669"/>
    <property type="project" value="UniProtKB-SubCell"/>
</dbReference>
<keyword evidence="9 11" id="KW-0472">Membrane</keyword>
<keyword evidence="5" id="KW-0808">Transferase</keyword>
<feature type="transmembrane region" description="Helical" evidence="11">
    <location>
        <begin position="7"/>
        <end position="27"/>
    </location>
</feature>
<dbReference type="EC" id="2.4.1.-" evidence="11"/>
<keyword evidence="13" id="KW-1185">Reference proteome</keyword>
<comment type="caution">
    <text evidence="11">Lacks conserved residue(s) required for the propagation of feature annotation.</text>
</comment>
<keyword evidence="6 11" id="KW-0812">Transmembrane</keyword>
<comment type="caution">
    <text evidence="12">The sequence shown here is derived from an EMBL/GenBank/DDBJ whole genome shotgun (WGS) entry which is preliminary data.</text>
</comment>
<dbReference type="Proteomes" id="UP001054837">
    <property type="component" value="Unassembled WGS sequence"/>
</dbReference>
<gene>
    <name evidence="12" type="primary">TRIADDRAFT_54236</name>
    <name evidence="12" type="ORF">CDAR_73181</name>
</gene>
<evidence type="ECO:0000256" key="7">
    <source>
        <dbReference type="ARBA" id="ARBA00022824"/>
    </source>
</evidence>
<dbReference type="GO" id="GO:0000026">
    <property type="term" value="F:alpha-1,2-mannosyltransferase activity"/>
    <property type="evidence" value="ECO:0007669"/>
    <property type="project" value="TreeGrafter"/>
</dbReference>
<evidence type="ECO:0000256" key="3">
    <source>
        <dbReference type="ARBA" id="ARBA00022502"/>
    </source>
</evidence>
<comment type="similarity">
    <text evidence="10">Belongs to the glycosyltransferase 22 family. PIGZ subfamily.</text>
</comment>
<evidence type="ECO:0000256" key="5">
    <source>
        <dbReference type="ARBA" id="ARBA00022679"/>
    </source>
</evidence>
<reference evidence="12 13" key="1">
    <citation type="submission" date="2021-06" db="EMBL/GenBank/DDBJ databases">
        <title>Caerostris darwini draft genome.</title>
        <authorList>
            <person name="Kono N."/>
            <person name="Arakawa K."/>
        </authorList>
    </citation>
    <scope>NUCLEOTIDE SEQUENCE [LARGE SCALE GENOMIC DNA]</scope>
</reference>
<evidence type="ECO:0000256" key="9">
    <source>
        <dbReference type="ARBA" id="ARBA00023136"/>
    </source>
</evidence>
<protein>
    <recommendedName>
        <fullName evidence="11">Mannosyltransferase</fullName>
        <ecNumber evidence="11">2.4.1.-</ecNumber>
    </recommendedName>
</protein>
<keyword evidence="4 11" id="KW-0328">Glycosyltransferase</keyword>
<dbReference type="Pfam" id="PF03901">
    <property type="entry name" value="Glyco_transf_22"/>
    <property type="match status" value="1"/>
</dbReference>